<feature type="chain" id="PRO_5042245268" description="PA2779 family protein" evidence="2">
    <location>
        <begin position="28"/>
        <end position="115"/>
    </location>
</feature>
<dbReference type="KEGG" id="pfuw:KF707C_39420"/>
<dbReference type="AlphaFoldDB" id="A0AAD1C2N7"/>
<reference evidence="3 4" key="2">
    <citation type="journal article" date="2017" name="Int. J. Syst. Evol. Microbiol.">
        <title>Pseudomonas furukawaii sp. nov., a polychlorinated biphenyl-degrading bacterium isolated from biphenyl-contaminated soil in Japan.</title>
        <authorList>
            <person name="Kimura N."/>
            <person name="Watanabe T."/>
            <person name="Suenaga H."/>
            <person name="Fujihara H."/>
            <person name="Futagami T."/>
            <person name="Goto M."/>
            <person name="Hanada S."/>
            <person name="Hirose J."/>
        </authorList>
    </citation>
    <scope>NUCLEOTIDE SEQUENCE [LARGE SCALE GENOMIC DNA]</scope>
    <source>
        <strain evidence="4">DSM 10086 / NBRC 110670 / KF707</strain>
    </source>
</reference>
<organism evidence="3 4">
    <name type="scientific">Metapseudomonas furukawaii</name>
    <name type="common">Pseudomonas furukawaii</name>
    <dbReference type="NCBI Taxonomy" id="1149133"/>
    <lineage>
        <taxon>Bacteria</taxon>
        <taxon>Pseudomonadati</taxon>
        <taxon>Pseudomonadota</taxon>
        <taxon>Gammaproteobacteria</taxon>
        <taxon>Pseudomonadales</taxon>
        <taxon>Pseudomonadaceae</taxon>
        <taxon>Metapseudomonas</taxon>
    </lineage>
</organism>
<name>A0AAD1C2N7_METFU</name>
<keyword evidence="4" id="KW-1185">Reference proteome</keyword>
<evidence type="ECO:0000256" key="2">
    <source>
        <dbReference type="SAM" id="SignalP"/>
    </source>
</evidence>
<evidence type="ECO:0008006" key="5">
    <source>
        <dbReference type="Google" id="ProtNLM"/>
    </source>
</evidence>
<dbReference type="NCBIfam" id="NF033919">
    <property type="entry name" value="PA2779_fam"/>
    <property type="match status" value="1"/>
</dbReference>
<keyword evidence="2" id="KW-0732">Signal</keyword>
<dbReference type="EMBL" id="AP014862">
    <property type="protein sequence ID" value="BAU75630.1"/>
    <property type="molecule type" value="Genomic_DNA"/>
</dbReference>
<protein>
    <recommendedName>
        <fullName evidence="5">PA2779 family protein</fullName>
    </recommendedName>
</protein>
<dbReference type="Pfam" id="PF20332">
    <property type="entry name" value="DUF6627"/>
    <property type="match status" value="1"/>
</dbReference>
<keyword evidence="1" id="KW-0812">Transmembrane</keyword>
<dbReference type="InterPro" id="IPR046735">
    <property type="entry name" value="PA2779-like"/>
</dbReference>
<feature type="signal peptide" evidence="2">
    <location>
        <begin position="1"/>
        <end position="27"/>
    </location>
</feature>
<keyword evidence="1" id="KW-1133">Transmembrane helix</keyword>
<proteinExistence type="predicted"/>
<keyword evidence="1" id="KW-0472">Membrane</keyword>
<dbReference type="RefSeq" id="WP_003457145.1">
    <property type="nucleotide sequence ID" value="NZ_AJMR01000230.1"/>
</dbReference>
<evidence type="ECO:0000313" key="4">
    <source>
        <dbReference type="Proteomes" id="UP000218554"/>
    </source>
</evidence>
<reference evidence="4" key="1">
    <citation type="submission" date="2015-05" db="EMBL/GenBank/DDBJ databases">
        <title>Draft genome sequencing of a biphenyl-degrading bacterium, Pseudomonas balearica KF707 (=NBRC110670).</title>
        <authorList>
            <person name="Kimura N."/>
            <person name="Hirose J."/>
            <person name="Watanabe T."/>
            <person name="Suenaga H."/>
            <person name="Fujihara H."/>
            <person name="Noguchi M."/>
            <person name="Hashimoto M."/>
            <person name="Shimodaira J."/>
            <person name="Tsuchikane K."/>
            <person name="Hosoyama A."/>
            <person name="Yamazoe A."/>
            <person name="Fujita N."/>
            <person name="Furukawa K."/>
        </authorList>
    </citation>
    <scope>NUCLEOTIDE SEQUENCE [LARGE SCALE GENOMIC DNA]</scope>
    <source>
        <strain evidence="4">DSM 10086 / NBRC 110670 / KF707</strain>
    </source>
</reference>
<sequence>MKPFTLIVSAIVLLLCLGLLPSATAQADMIGTQDALQQGGDHARIDAFLRQSEVEKQLRAMGVDAATARVRAQALTPAEAAQLVQKMDAMPAGGRIDQTDFIIILLVVILVAILL</sequence>
<evidence type="ECO:0000256" key="1">
    <source>
        <dbReference type="SAM" id="Phobius"/>
    </source>
</evidence>
<gene>
    <name evidence="3" type="ORF">KF707C_39420</name>
</gene>
<dbReference type="Proteomes" id="UP000218554">
    <property type="component" value="Chromosome"/>
</dbReference>
<feature type="transmembrane region" description="Helical" evidence="1">
    <location>
        <begin position="96"/>
        <end position="114"/>
    </location>
</feature>
<accession>A0AAD1C2N7</accession>
<evidence type="ECO:0000313" key="3">
    <source>
        <dbReference type="EMBL" id="BAU75630.1"/>
    </source>
</evidence>